<sequence>MPWAPDYLSAEDAAEYIRMSSTSSTPDEADLETWCTAASRAIDKKTNRQFGQVDTATARTYRRPAAFDVVSGLWLLEVDDVQDPTGLTVGGVPLATSGAVLLPDEAPERGRPYERIGFPDWPDSPVVVSARWGWSAVPAGVVGAAKLQVSRWSARRDSPYGVAGSPSDGSELRLLARLDPDVATTLAGLSRRRRVG</sequence>
<protein>
    <recommendedName>
        <fullName evidence="3">Phage gp6-like head-tail connector protein</fullName>
    </recommendedName>
</protein>
<evidence type="ECO:0000313" key="1">
    <source>
        <dbReference type="EMBL" id="KXK61955.1"/>
    </source>
</evidence>
<keyword evidence="2" id="KW-1185">Reference proteome</keyword>
<comment type="caution">
    <text evidence="1">The sequence shown here is derived from an EMBL/GenBank/DDBJ whole genome shotgun (WGS) entry which is preliminary data.</text>
</comment>
<dbReference type="Proteomes" id="UP000070620">
    <property type="component" value="Unassembled WGS sequence"/>
</dbReference>
<gene>
    <name evidence="1" type="ORF">AWW66_10975</name>
</gene>
<proteinExistence type="predicted"/>
<dbReference type="AlphaFoldDB" id="A0A136PU97"/>
<dbReference type="RefSeq" id="WP_067363715.1">
    <property type="nucleotide sequence ID" value="NZ_JBIUBN010000011.1"/>
</dbReference>
<evidence type="ECO:0000313" key="2">
    <source>
        <dbReference type="Proteomes" id="UP000070620"/>
    </source>
</evidence>
<name>A0A136PU97_9ACTN</name>
<dbReference type="OrthoDB" id="3387386at2"/>
<evidence type="ECO:0008006" key="3">
    <source>
        <dbReference type="Google" id="ProtNLM"/>
    </source>
</evidence>
<reference evidence="1 2" key="1">
    <citation type="submission" date="2016-01" db="EMBL/GenBank/DDBJ databases">
        <title>Whole genome sequence and analysis of Micromonospora rosaria DSM 803, which can produce antibacterial substance rosamicin.</title>
        <authorList>
            <person name="Yang H."/>
            <person name="He X."/>
            <person name="Zhu D."/>
        </authorList>
    </citation>
    <scope>NUCLEOTIDE SEQUENCE [LARGE SCALE GENOMIC DNA]</scope>
    <source>
        <strain evidence="1 2">DSM 803</strain>
    </source>
</reference>
<dbReference type="EMBL" id="LRQV01000029">
    <property type="protein sequence ID" value="KXK61955.1"/>
    <property type="molecule type" value="Genomic_DNA"/>
</dbReference>
<organism evidence="1 2">
    <name type="scientific">Micromonospora rosaria</name>
    <dbReference type="NCBI Taxonomy" id="47874"/>
    <lineage>
        <taxon>Bacteria</taxon>
        <taxon>Bacillati</taxon>
        <taxon>Actinomycetota</taxon>
        <taxon>Actinomycetes</taxon>
        <taxon>Micromonosporales</taxon>
        <taxon>Micromonosporaceae</taxon>
        <taxon>Micromonospora</taxon>
    </lineage>
</organism>
<accession>A0A136PU97</accession>